<name>A0A7R8ZKU9_9CRUS</name>
<feature type="compositionally biased region" description="Polar residues" evidence="1">
    <location>
        <begin position="330"/>
        <end position="341"/>
    </location>
</feature>
<feature type="region of interest" description="Disordered" evidence="1">
    <location>
        <begin position="284"/>
        <end position="341"/>
    </location>
</feature>
<feature type="compositionally biased region" description="Low complexity" evidence="1">
    <location>
        <begin position="409"/>
        <end position="426"/>
    </location>
</feature>
<feature type="compositionally biased region" description="Basic and acidic residues" evidence="1">
    <location>
        <begin position="288"/>
        <end position="298"/>
    </location>
</feature>
<dbReference type="EMBL" id="OB660151">
    <property type="protein sequence ID" value="CAD7223113.1"/>
    <property type="molecule type" value="Genomic_DNA"/>
</dbReference>
<accession>A0A7R8ZKU9</accession>
<feature type="compositionally biased region" description="Basic residues" evidence="1">
    <location>
        <begin position="376"/>
        <end position="387"/>
    </location>
</feature>
<gene>
    <name evidence="2" type="ORF">CTOB1V02_LOCUS1107</name>
</gene>
<protein>
    <submittedName>
        <fullName evidence="2">Uncharacterized protein</fullName>
    </submittedName>
</protein>
<reference evidence="2" key="1">
    <citation type="submission" date="2020-11" db="EMBL/GenBank/DDBJ databases">
        <authorList>
            <person name="Tran Van P."/>
        </authorList>
    </citation>
    <scope>NUCLEOTIDE SEQUENCE</scope>
</reference>
<feature type="region of interest" description="Disordered" evidence="1">
    <location>
        <begin position="586"/>
        <end position="641"/>
    </location>
</feature>
<feature type="compositionally biased region" description="Polar residues" evidence="1">
    <location>
        <begin position="1053"/>
        <end position="1062"/>
    </location>
</feature>
<feature type="compositionally biased region" description="Basic and acidic residues" evidence="1">
    <location>
        <begin position="313"/>
        <end position="329"/>
    </location>
</feature>
<evidence type="ECO:0000313" key="2">
    <source>
        <dbReference type="EMBL" id="CAD7223113.1"/>
    </source>
</evidence>
<organism evidence="2">
    <name type="scientific">Cyprideis torosa</name>
    <dbReference type="NCBI Taxonomy" id="163714"/>
    <lineage>
        <taxon>Eukaryota</taxon>
        <taxon>Metazoa</taxon>
        <taxon>Ecdysozoa</taxon>
        <taxon>Arthropoda</taxon>
        <taxon>Crustacea</taxon>
        <taxon>Oligostraca</taxon>
        <taxon>Ostracoda</taxon>
        <taxon>Podocopa</taxon>
        <taxon>Podocopida</taxon>
        <taxon>Cytherocopina</taxon>
        <taxon>Cytheroidea</taxon>
        <taxon>Cytherideidae</taxon>
        <taxon>Cyprideis</taxon>
    </lineage>
</organism>
<sequence>MEERTIYGNEKQFGDLSPTSCLDALKELESVTRSRTPVNKSRSTEFEDPEDFWIAYTQQRTRLISPSPVLNVGVEERDNISVSTRQIIQETKKYLNHEFPSPNESSIKTNISSRVGTRAVSICIDTHLYRRVEKEKALLDRELKRRAKLKAVLPPEKVRLSKSVEIPEHVSKNRVDPGKLWRTSTVQPLRQEGILSGSDYKREQIPEDKSKRVRNGDGDAKISLATVATDMSQNEVATPRSPPKKRREILMEYHSSVSSGMRRVLRGIRKITHLKDNWRHRQGGGISEIKRKNSKDISRAPSTVSLPETIEMNEDKPHSPTKNTTKESSRGGTTVINTNPQALKQKREIAYAWIQDLRAKKSAFKNQHVLEGWKAVPKKKRTRHVKKGHEGNVTESQKVSRRLRRNTKTETTGSSSSSVSPMDTRTPQTRSDDNERSRTIIMKGKSLSSEGSGFGLGQRNKLRDKNIGHKEKQVGTKQKQIGDKEEEEKPLTDREKPIEEKEQQFGESKKSFKLEKQPPQVLSAAAGQKVAAMLMKTILMSRKEYKESQMKEEAIENMDSLGKSIVQILQNTKPGMLEGYSQTHSTTFSTSTTVGVKGTQEKSSPLGSDQLGAEKVGKPTKLSQFPLPQKTESPKTPRDSLLVMNIPPPKQKISTPAPDLTQDSERVFTPPPNPMPAKIGNFPKESPLNISNISPKISCVNGTDDCRIEDKTDMISQKESNSSSAAFLEKKLYRKEKVKEKLEGATHPSSMFQRRNEMMAQKFSGKANVKDLMRHVAQAKRTTRSKTAELGSSEVRLLAFEEDIPEVSTAMKRLRTLKRSPIDFDDDILPADIFEQKMFELFMNTAAGQNALKYPDESLKKDDNEVAVDKCRSYGPSLGNSFRRFLRAWMDMLSPRSTSPFLDEKGHPPICEGYCYVPKPQSSKTTSKEEKCQQNNKSKSGKNYAPGKKQLLSEKELKSCENKSAANDRNVFSTPAEQKTEACQNLAATNRQLEQHLLKPDQQPTGKNVSTDHLQVKKVIAKKNPIKSLNRNNAPCGCPAEPVQPTIIINVATTDESSTENNFKSEQKKQRKRNKEKQKMLPNIKKTDKAALNKSNHNIRNEHIGQETGSHWCEVAQKMIQESREATEMYRQHADLYSEQNSGAGDYWNDLRCFARGTGGGCCLHQTTCSQRRLSENSLLCEKFNRSTYYRDHCPCQHECLLACSCIHEGCISIDRSDFRHLESELENSCCSQDIRDNFSAFGCPHGDCPRHLEAFYQGHHRQRPSDPKELTMSAYETLALARKDGPSRYLEGGTSQWSPISSDWQQPYQDKLIQLLSELQGSQAGFPYYPPLPQGYEYPEYNIEVLTYFLSLLNSHFRLSLPPQFTPIPFGLLDMMPWLEGSGHTAPAGSYSLPLKRSRRRHGKVLKLPKTFIKYAL</sequence>
<feature type="compositionally biased region" description="Basic and acidic residues" evidence="1">
    <location>
        <begin position="461"/>
        <end position="516"/>
    </location>
</feature>
<proteinExistence type="predicted"/>
<feature type="region of interest" description="Disordered" evidence="1">
    <location>
        <begin position="374"/>
        <end position="517"/>
    </location>
</feature>
<feature type="region of interest" description="Disordered" evidence="1">
    <location>
        <begin position="926"/>
        <end position="948"/>
    </location>
</feature>
<feature type="region of interest" description="Disordered" evidence="1">
    <location>
        <begin position="1053"/>
        <end position="1079"/>
    </location>
</feature>
<evidence type="ECO:0000256" key="1">
    <source>
        <dbReference type="SAM" id="MobiDB-lite"/>
    </source>
</evidence>